<geneLocation type="plasmid" evidence="1 2">
    <name>unnamed1</name>
</geneLocation>
<keyword evidence="2" id="KW-1185">Reference proteome</keyword>
<name>A0A2U9S7Q4_9PROT</name>
<reference evidence="1 2" key="1">
    <citation type="submission" date="2018-06" db="EMBL/GenBank/DDBJ databases">
        <title>Complete genome sequencing of Azospirillum sp. M2T2B2.</title>
        <authorList>
            <person name="Heo J."/>
            <person name="Kim S.-J."/>
            <person name="Kwon S.-W."/>
            <person name="Anandham R."/>
        </authorList>
    </citation>
    <scope>NUCLEOTIDE SEQUENCE [LARGE SCALE GENOMIC DNA]</scope>
    <source>
        <strain evidence="1 2">M2T2B2</strain>
        <plasmid evidence="1 2">unnamed1</plasmid>
    </source>
</reference>
<keyword evidence="1" id="KW-0614">Plasmid</keyword>
<accession>A0A2U9S7Q4</accession>
<evidence type="ECO:0000313" key="1">
    <source>
        <dbReference type="EMBL" id="AWU95554.1"/>
    </source>
</evidence>
<dbReference type="KEGG" id="azm:DM194_14705"/>
<proteinExistence type="predicted"/>
<protein>
    <submittedName>
        <fullName evidence="1">Uncharacterized protein</fullName>
    </submittedName>
</protein>
<dbReference type="EMBL" id="CP029830">
    <property type="protein sequence ID" value="AWU95554.1"/>
    <property type="molecule type" value="Genomic_DNA"/>
</dbReference>
<dbReference type="Proteomes" id="UP000249605">
    <property type="component" value="Plasmid unnamed1"/>
</dbReference>
<dbReference type="OrthoDB" id="3239452at2"/>
<gene>
    <name evidence="1" type="ORF">DM194_14705</name>
</gene>
<organism evidence="1 2">
    <name type="scientific">Azospirillum ramasamyi</name>
    <dbReference type="NCBI Taxonomy" id="682998"/>
    <lineage>
        <taxon>Bacteria</taxon>
        <taxon>Pseudomonadati</taxon>
        <taxon>Pseudomonadota</taxon>
        <taxon>Alphaproteobacteria</taxon>
        <taxon>Rhodospirillales</taxon>
        <taxon>Azospirillaceae</taxon>
        <taxon>Azospirillum</taxon>
    </lineage>
</organism>
<sequence length="515" mass="55155">MEREKKSAPQASKLSDVAATASTIEIVDRFGSANAEFIKGYTGIDNETGRKFAKGLREISEHKVSDPVRNIPQQAGFSAEIHAVSKKNARNIIDRSTVRLERTDDRPKEFGHNNRVYDHVEVDGGKVVAGSGSQMKFVAKPDDLLTKIARGDGSGSDRDLSRYQGVKLDLPSDQVNDAKDFCTQQAKSLRSQADTVEKLGKTELAEKFRKDADNFKELRGNIRDSGMTREEAIHLRTDPLAATVRDIIGISHEAGVQGAKAGAVVGGAVSIVTNIIAVCQDDKDLKTALLDTTVSTGKAAAVGYGTAFAGSALKGAMQQSANATARTLSKTSLPAMAVSVCLELTAAVKLYASGEIDGTEFMELIGQKGSNMLSSGLGTVVGQIAIPIPIVGGVIGSMVGYTLSSLLYQNSLTAFKEAEQAREQYLHTKALCEEARTSMEAYRLQFNQLFEEYLTEGRAAFADCLSAMDDAAALGDVDGFARSANALAECIGHTLQFKNIQEFNDFMATDDALVL</sequence>
<dbReference type="AlphaFoldDB" id="A0A2U9S7Q4"/>
<dbReference type="RefSeq" id="WP_111068320.1">
    <property type="nucleotide sequence ID" value="NZ_CP029830.1"/>
</dbReference>
<evidence type="ECO:0000313" key="2">
    <source>
        <dbReference type="Proteomes" id="UP000249605"/>
    </source>
</evidence>